<dbReference type="HOGENOM" id="CLU_039093_0_0_1"/>
<dbReference type="GO" id="GO:0005975">
    <property type="term" value="P:carbohydrate metabolic process"/>
    <property type="evidence" value="ECO:0007669"/>
    <property type="project" value="InterPro"/>
</dbReference>
<dbReference type="GO" id="GO:0005619">
    <property type="term" value="C:ascospore wall"/>
    <property type="evidence" value="ECO:0007669"/>
    <property type="project" value="EnsemblFungi"/>
</dbReference>
<dbReference type="GeneID" id="34524366"/>
<dbReference type="STRING" id="1071383.J7S4P9"/>
<proteinExistence type="predicted"/>
<organism evidence="3 4">
    <name type="scientific">Huiozyma naganishii (strain ATCC MYA-139 / BCRC 22969 / CBS 8797 / KCTC 17520 / NBRC 10181 / NCYC 3082 / Yp74L-3)</name>
    <name type="common">Yeast</name>
    <name type="synonym">Kazachstania naganishii</name>
    <dbReference type="NCBI Taxonomy" id="1071383"/>
    <lineage>
        <taxon>Eukaryota</taxon>
        <taxon>Fungi</taxon>
        <taxon>Dikarya</taxon>
        <taxon>Ascomycota</taxon>
        <taxon>Saccharomycotina</taxon>
        <taxon>Saccharomycetes</taxon>
        <taxon>Saccharomycetales</taxon>
        <taxon>Saccharomycetaceae</taxon>
        <taxon>Huiozyma</taxon>
    </lineage>
</organism>
<reference evidence="3 4" key="1">
    <citation type="journal article" date="2011" name="Proc. Natl. Acad. Sci. U.S.A.">
        <title>Evolutionary erosion of yeast sex chromosomes by mating-type switching accidents.</title>
        <authorList>
            <person name="Gordon J.L."/>
            <person name="Armisen D."/>
            <person name="Proux-Wera E."/>
            <person name="Oheigeartaigh S.S."/>
            <person name="Byrne K.P."/>
            <person name="Wolfe K.H."/>
        </authorList>
    </citation>
    <scope>NUCLEOTIDE SEQUENCE [LARGE SCALE GENOMIC DNA]</scope>
    <source>
        <strain evidence="4">ATCC MYA-139 / BCRC 22969 / CBS 8797 / CCRC 22969 / KCTC 17520 / NBRC 10181 / NCYC 3082</strain>
    </source>
</reference>
<protein>
    <recommendedName>
        <fullName evidence="2">GH16 domain-containing protein</fullName>
    </recommendedName>
</protein>
<evidence type="ECO:0000256" key="1">
    <source>
        <dbReference type="SAM" id="SignalP"/>
    </source>
</evidence>
<feature type="chain" id="PRO_5003797460" description="GH16 domain-containing protein" evidence="1">
    <location>
        <begin position="21"/>
        <end position="434"/>
    </location>
</feature>
<dbReference type="GO" id="GO:0016757">
    <property type="term" value="F:glycosyltransferase activity"/>
    <property type="evidence" value="ECO:0007669"/>
    <property type="project" value="TreeGrafter"/>
</dbReference>
<gene>
    <name evidence="3" type="primary">KNAG0B02730</name>
    <name evidence="3" type="ordered locus">KNAG_0B02730</name>
</gene>
<feature type="signal peptide" evidence="1">
    <location>
        <begin position="1"/>
        <end position="20"/>
    </location>
</feature>
<dbReference type="PANTHER" id="PTHR10963">
    <property type="entry name" value="GLYCOSYL HYDROLASE-RELATED"/>
    <property type="match status" value="1"/>
</dbReference>
<dbReference type="InterPro" id="IPR013320">
    <property type="entry name" value="ConA-like_dom_sf"/>
</dbReference>
<dbReference type="PROSITE" id="PS51762">
    <property type="entry name" value="GH16_2"/>
    <property type="match status" value="1"/>
</dbReference>
<dbReference type="OMA" id="WPCCSPY"/>
<dbReference type="GO" id="GO:0030476">
    <property type="term" value="P:ascospore wall assembly"/>
    <property type="evidence" value="ECO:0007669"/>
    <property type="project" value="EnsemblFungi"/>
</dbReference>
<dbReference type="eggNOG" id="ENOG502QVQI">
    <property type="taxonomic scope" value="Eukaryota"/>
</dbReference>
<sequence length="434" mass="49006">MRVSYTLLLGFFLFYTSCLGELYKPRVPIPCSKDSRCPKEWPCCSPYGECGAGPVCVGGCNPRWSFDERACLPASVIMHPFAVEFDSLDIASKLVAIGEPEDAIVALGNYNGANGLFRDGTQPGSPELTSTLESRGFIHFTKYLVTEDVDLATSMFKNTEFTYSGYTEDEPSTGDILLKMPKRTTGALIASTREFLYGRASVTMKTARSQGVITALVLISQVGDEIDFEFLGGSLNSVQTNFFYQSGLDYTKMKSFQVDPDISQSYHKYEIDWTEDRIQWFIDGQLKRTVYKTDTWDSEANTYKYPQTPVRLEIAVWPGGDEKSPPGTVEWAGGYIDWDNAPDIVTRGYFAAQIHKIRLQPFKNRHIREIVSCLSSKLKKIITNKYLTTVSVGYDRERDNTFAENSLEWYCNAIPYTNGWLRSRNMHELPTENS</sequence>
<evidence type="ECO:0000259" key="2">
    <source>
        <dbReference type="PROSITE" id="PS51762"/>
    </source>
</evidence>
<keyword evidence="4" id="KW-1185">Reference proteome</keyword>
<keyword evidence="1" id="KW-0732">Signal</keyword>
<evidence type="ECO:0000313" key="4">
    <source>
        <dbReference type="Proteomes" id="UP000006310"/>
    </source>
</evidence>
<evidence type="ECO:0000313" key="3">
    <source>
        <dbReference type="EMBL" id="CCK68716.1"/>
    </source>
</evidence>
<dbReference type="Proteomes" id="UP000006310">
    <property type="component" value="Chromosome 2"/>
</dbReference>
<dbReference type="EMBL" id="HE978315">
    <property type="protein sequence ID" value="CCK68716.1"/>
    <property type="molecule type" value="Genomic_DNA"/>
</dbReference>
<dbReference type="Pfam" id="PF00722">
    <property type="entry name" value="Glyco_hydro_16"/>
    <property type="match status" value="1"/>
</dbReference>
<dbReference type="OrthoDB" id="4781at2759"/>
<name>J7S4P9_HUIN7</name>
<dbReference type="PANTHER" id="PTHR10963:SF69">
    <property type="entry name" value="GLYCOSIDASE CRR1-RELATED"/>
    <property type="match status" value="1"/>
</dbReference>
<dbReference type="RefSeq" id="XP_022462962.1">
    <property type="nucleotide sequence ID" value="XM_022611566.1"/>
</dbReference>
<dbReference type="SUPFAM" id="SSF49899">
    <property type="entry name" value="Concanavalin A-like lectins/glucanases"/>
    <property type="match status" value="1"/>
</dbReference>
<dbReference type="InterPro" id="IPR000757">
    <property type="entry name" value="Beta-glucanase-like"/>
</dbReference>
<dbReference type="InterPro" id="IPR050546">
    <property type="entry name" value="Glycosyl_Hydrlase_16"/>
</dbReference>
<reference evidence="4" key="2">
    <citation type="submission" date="2012-08" db="EMBL/GenBank/DDBJ databases">
        <title>Genome sequence of Kazachstania naganishii.</title>
        <authorList>
            <person name="Gordon J.L."/>
            <person name="Armisen D."/>
            <person name="Proux-Wera E."/>
            <person name="OhEigeartaigh S.S."/>
            <person name="Byrne K.P."/>
            <person name="Wolfe K.H."/>
        </authorList>
    </citation>
    <scope>NUCLEOTIDE SEQUENCE [LARGE SCALE GENOMIC DNA]</scope>
    <source>
        <strain evidence="4">ATCC MYA-139 / BCRC 22969 / CBS 8797 / CCRC 22969 / KCTC 17520 / NBRC 10181 / NCYC 3082</strain>
    </source>
</reference>
<dbReference type="GO" id="GO:0004553">
    <property type="term" value="F:hydrolase activity, hydrolyzing O-glycosyl compounds"/>
    <property type="evidence" value="ECO:0007669"/>
    <property type="project" value="InterPro"/>
</dbReference>
<dbReference type="KEGG" id="kng:KNAG_0B02730"/>
<dbReference type="AlphaFoldDB" id="J7S4P9"/>
<dbReference type="Gene3D" id="2.60.120.200">
    <property type="match status" value="1"/>
</dbReference>
<accession>J7S4P9</accession>
<feature type="domain" description="GH16" evidence="2">
    <location>
        <begin position="67"/>
        <end position="347"/>
    </location>
</feature>